<evidence type="ECO:0000313" key="2">
    <source>
        <dbReference type="Proteomes" id="UP000796761"/>
    </source>
</evidence>
<sequence length="111" mass="12838">MKIHEKLHYKDANIRGLKKIRATLYKDRTGKFRVNSKFKAYEKGKENPENYQLVSFTSMPAMFMEKVILEVITKNINEKKVIRNSQCGLIEGKSSLANLTGFCDYMAGWIV</sequence>
<organism evidence="1 2">
    <name type="scientific">Zosterops borbonicus</name>
    <dbReference type="NCBI Taxonomy" id="364589"/>
    <lineage>
        <taxon>Eukaryota</taxon>
        <taxon>Metazoa</taxon>
        <taxon>Chordata</taxon>
        <taxon>Craniata</taxon>
        <taxon>Vertebrata</taxon>
        <taxon>Euteleostomi</taxon>
        <taxon>Archelosauria</taxon>
        <taxon>Archosauria</taxon>
        <taxon>Dinosauria</taxon>
        <taxon>Saurischia</taxon>
        <taxon>Theropoda</taxon>
        <taxon>Coelurosauria</taxon>
        <taxon>Aves</taxon>
        <taxon>Neognathae</taxon>
        <taxon>Neoaves</taxon>
        <taxon>Telluraves</taxon>
        <taxon>Australaves</taxon>
        <taxon>Passeriformes</taxon>
        <taxon>Sylvioidea</taxon>
        <taxon>Zosteropidae</taxon>
        <taxon>Zosterops</taxon>
    </lineage>
</organism>
<dbReference type="AlphaFoldDB" id="A0A8K1GNN8"/>
<protein>
    <submittedName>
        <fullName evidence="1">Uncharacterized protein</fullName>
    </submittedName>
</protein>
<proteinExistence type="predicted"/>
<name>A0A8K1GNN8_9PASS</name>
<dbReference type="OrthoDB" id="416454at2759"/>
<reference evidence="1" key="1">
    <citation type="submission" date="2019-04" db="EMBL/GenBank/DDBJ databases">
        <title>Genome assembly of Zosterops borbonicus 15179.</title>
        <authorList>
            <person name="Leroy T."/>
            <person name="Anselmetti Y."/>
            <person name="Tilak M.-K."/>
            <person name="Nabholz B."/>
        </authorList>
    </citation>
    <scope>NUCLEOTIDE SEQUENCE</scope>
    <source>
        <strain evidence="1">HGM_15179</strain>
        <tissue evidence="1">Muscle</tissue>
    </source>
</reference>
<keyword evidence="2" id="KW-1185">Reference proteome</keyword>
<dbReference type="EMBL" id="SWJQ01000132">
    <property type="protein sequence ID" value="TRZ21116.1"/>
    <property type="molecule type" value="Genomic_DNA"/>
</dbReference>
<dbReference type="Proteomes" id="UP000796761">
    <property type="component" value="Unassembled WGS sequence"/>
</dbReference>
<accession>A0A8K1GNN8</accession>
<comment type="caution">
    <text evidence="1">The sequence shown here is derived from an EMBL/GenBank/DDBJ whole genome shotgun (WGS) entry which is preliminary data.</text>
</comment>
<evidence type="ECO:0000313" key="1">
    <source>
        <dbReference type="EMBL" id="TRZ21116.1"/>
    </source>
</evidence>
<gene>
    <name evidence="1" type="ORF">HGM15179_005977</name>
</gene>